<reference evidence="2" key="1">
    <citation type="submission" date="2023-08" db="EMBL/GenBank/DDBJ databases">
        <authorList>
            <person name="Alioto T."/>
            <person name="Alioto T."/>
            <person name="Gomez Garrido J."/>
        </authorList>
    </citation>
    <scope>NUCLEOTIDE SEQUENCE</scope>
</reference>
<feature type="chain" id="PRO_5041240076" evidence="1">
    <location>
        <begin position="19"/>
        <end position="75"/>
    </location>
</feature>
<keyword evidence="1" id="KW-0732">Signal</keyword>
<accession>A0AA36F6V3</accession>
<dbReference type="Proteomes" id="UP001162480">
    <property type="component" value="Chromosome 8"/>
</dbReference>
<evidence type="ECO:0000313" key="2">
    <source>
        <dbReference type="EMBL" id="CAI9726529.1"/>
    </source>
</evidence>
<feature type="signal peptide" evidence="1">
    <location>
        <begin position="1"/>
        <end position="18"/>
    </location>
</feature>
<sequence>MVTMMMVVFVVIVPEVLCWSGNDTGSIAGGCNGTGCIGKGCDVTGSIVGGADGNCWGGGGCGGSIRADCYGSHRL</sequence>
<dbReference type="AlphaFoldDB" id="A0AA36F6V3"/>
<protein>
    <submittedName>
        <fullName evidence="2">Uncharacterized protein</fullName>
    </submittedName>
</protein>
<proteinExistence type="predicted"/>
<gene>
    <name evidence="2" type="ORF">OCTVUL_1B003351</name>
</gene>
<evidence type="ECO:0000256" key="1">
    <source>
        <dbReference type="SAM" id="SignalP"/>
    </source>
</evidence>
<evidence type="ECO:0000313" key="3">
    <source>
        <dbReference type="Proteomes" id="UP001162480"/>
    </source>
</evidence>
<keyword evidence="3" id="KW-1185">Reference proteome</keyword>
<organism evidence="2 3">
    <name type="scientific">Octopus vulgaris</name>
    <name type="common">Common octopus</name>
    <dbReference type="NCBI Taxonomy" id="6645"/>
    <lineage>
        <taxon>Eukaryota</taxon>
        <taxon>Metazoa</taxon>
        <taxon>Spiralia</taxon>
        <taxon>Lophotrochozoa</taxon>
        <taxon>Mollusca</taxon>
        <taxon>Cephalopoda</taxon>
        <taxon>Coleoidea</taxon>
        <taxon>Octopodiformes</taxon>
        <taxon>Octopoda</taxon>
        <taxon>Incirrata</taxon>
        <taxon>Octopodidae</taxon>
        <taxon>Octopus</taxon>
    </lineage>
</organism>
<dbReference type="EMBL" id="OX597821">
    <property type="protein sequence ID" value="CAI9726529.1"/>
    <property type="molecule type" value="Genomic_DNA"/>
</dbReference>
<name>A0AA36F6V3_OCTVU</name>